<dbReference type="GO" id="GO:0035303">
    <property type="term" value="P:regulation of dephosphorylation"/>
    <property type="evidence" value="ECO:0007669"/>
    <property type="project" value="InterPro"/>
</dbReference>
<dbReference type="PaxDb" id="3055-EDP09955"/>
<dbReference type="OrthoDB" id="10265007at2759"/>
<dbReference type="GO" id="GO:0005509">
    <property type="term" value="F:calcium ion binding"/>
    <property type="evidence" value="ECO:0007669"/>
    <property type="project" value="InterPro"/>
</dbReference>
<dbReference type="EMBL" id="CM008962">
    <property type="protein sequence ID" value="PNW88858.1"/>
    <property type="molecule type" value="Genomic_DNA"/>
</dbReference>
<dbReference type="KEGG" id="cre:CHLRE_01g047900v5"/>
<evidence type="ECO:0000256" key="4">
    <source>
        <dbReference type="SAM" id="MobiDB-lite"/>
    </source>
</evidence>
<name>A0A2K3E7U9_CHLRE</name>
<gene>
    <name evidence="6" type="ORF">CHLRE_01g047900v5</name>
</gene>
<dbReference type="PROSITE" id="PS00018">
    <property type="entry name" value="EF_HAND_1"/>
    <property type="match status" value="1"/>
</dbReference>
<accession>A0A2K3E7U9</accession>
<keyword evidence="7" id="KW-1185">Reference proteome</keyword>
<dbReference type="OMA" id="HKFWAYE"/>
<protein>
    <recommendedName>
        <fullName evidence="5">EF-hand domain-containing protein</fullName>
    </recommendedName>
</protein>
<feature type="region of interest" description="Disordered" evidence="4">
    <location>
        <begin position="1"/>
        <end position="25"/>
    </location>
</feature>
<dbReference type="RefSeq" id="XP_042928826.1">
    <property type="nucleotide sequence ID" value="XM_043058912.1"/>
</dbReference>
<dbReference type="CDD" id="cd21505">
    <property type="entry name" value="PPP2R3C"/>
    <property type="match status" value="1"/>
</dbReference>
<dbReference type="SUPFAM" id="SSF47473">
    <property type="entry name" value="EF-hand"/>
    <property type="match status" value="2"/>
</dbReference>
<evidence type="ECO:0000313" key="6">
    <source>
        <dbReference type="EMBL" id="PNW88858.1"/>
    </source>
</evidence>
<dbReference type="InParanoid" id="A0A2K3E7U9"/>
<dbReference type="STRING" id="3055.A0A2K3E7U9"/>
<evidence type="ECO:0000313" key="7">
    <source>
        <dbReference type="Proteomes" id="UP000006906"/>
    </source>
</evidence>
<dbReference type="GO" id="GO:0005737">
    <property type="term" value="C:cytoplasm"/>
    <property type="evidence" value="ECO:0007669"/>
    <property type="project" value="UniProtKB-SubCell"/>
</dbReference>
<evidence type="ECO:0000256" key="3">
    <source>
        <dbReference type="ARBA" id="ARBA00022837"/>
    </source>
</evidence>
<dbReference type="PANTHER" id="PTHR12085:SF3">
    <property type="entry name" value="SERINE_THREONINE-PROTEIN PHOSPHATASE 2A REGULATORY SUBUNIT B'' SUBUNIT GAMMA"/>
    <property type="match status" value="1"/>
</dbReference>
<dbReference type="Proteomes" id="UP000006906">
    <property type="component" value="Chromosome 1"/>
</dbReference>
<evidence type="ECO:0000259" key="5">
    <source>
        <dbReference type="PROSITE" id="PS50222"/>
    </source>
</evidence>
<dbReference type="FunCoup" id="A0A2K3E7U9">
    <property type="interactions" value="1882"/>
</dbReference>
<dbReference type="Gramene" id="PNW88858">
    <property type="protein sequence ID" value="PNW88858"/>
    <property type="gene ID" value="CHLRE_01g047900v5"/>
</dbReference>
<sequence length="452" mass="52513">MLLSALNGFVKDSPEPDREPEDIEQEVQQEFCSILEQYEGSKRRTAPSIPSFYKPKAKANSVGTLVKREAKRRKEQETLLLSEDELRQIWYMMEELGSYNDSGDEVRINYDGFSQVLTRCRECFGPQIEPYFKAPVFLKFERDGNGCISANQFLNYLNLRTTMHQNRLELSAFDPDNTGSLTTEQLEEYVKSLVPQVSALSDMQPSFLKDYGRIAVRKLLFFHGKNGAVRIRDLVNSIVLQELNELKNNQLQEHQLISNWFSFQSTQRVYKTFLALDEDMNGLLSRTEFSAISNGTMSPLFISRIFEEHVMRMRVVQGRTVHRDEMDLMAFTDFVLAWDHRTHPAAIKYFFDLFDLKKQGVITPVELYIFFKEIHHMWVHVMHEYADLSIYDVVDEILDMVKPKVTARIAPEDLAASGMSGIFFSMLSDVKQFYDYNYRENLMHQDDDSGSS</sequence>
<feature type="domain" description="EF-hand" evidence="5">
    <location>
        <begin position="342"/>
        <end position="377"/>
    </location>
</feature>
<dbReference type="AlphaFoldDB" id="A0A2K3E7U9"/>
<keyword evidence="3" id="KW-0106">Calcium</keyword>
<dbReference type="PROSITE" id="PS50222">
    <property type="entry name" value="EF_HAND_2"/>
    <property type="match status" value="2"/>
</dbReference>
<dbReference type="GeneID" id="5715693"/>
<keyword evidence="2" id="KW-0963">Cytoplasm</keyword>
<feature type="domain" description="EF-hand" evidence="5">
    <location>
        <begin position="264"/>
        <end position="299"/>
    </location>
</feature>
<dbReference type="InterPro" id="IPR018247">
    <property type="entry name" value="EF_Hand_1_Ca_BS"/>
</dbReference>
<comment type="subcellular location">
    <subcellularLocation>
        <location evidence="1">Cytoplasm</location>
    </subcellularLocation>
</comment>
<dbReference type="InterPro" id="IPR002048">
    <property type="entry name" value="EF_hand_dom"/>
</dbReference>
<evidence type="ECO:0000256" key="2">
    <source>
        <dbReference type="ARBA" id="ARBA00022490"/>
    </source>
</evidence>
<dbReference type="PANTHER" id="PTHR12085">
    <property type="entry name" value="SERINE/THREONINE-PROTEIN PHOSPHATASE 2A REGULATORY SUBUNIT B'' SUBUNIT GAMMA"/>
    <property type="match status" value="1"/>
</dbReference>
<dbReference type="InterPro" id="IPR039865">
    <property type="entry name" value="PPP2R3C"/>
</dbReference>
<evidence type="ECO:0000256" key="1">
    <source>
        <dbReference type="ARBA" id="ARBA00004496"/>
    </source>
</evidence>
<dbReference type="InterPro" id="IPR011992">
    <property type="entry name" value="EF-hand-dom_pair"/>
</dbReference>
<dbReference type="Gene3D" id="1.10.238.10">
    <property type="entry name" value="EF-hand"/>
    <property type="match status" value="2"/>
</dbReference>
<proteinExistence type="predicted"/>
<organism evidence="6 7">
    <name type="scientific">Chlamydomonas reinhardtii</name>
    <name type="common">Chlamydomonas smithii</name>
    <dbReference type="NCBI Taxonomy" id="3055"/>
    <lineage>
        <taxon>Eukaryota</taxon>
        <taxon>Viridiplantae</taxon>
        <taxon>Chlorophyta</taxon>
        <taxon>core chlorophytes</taxon>
        <taxon>Chlorophyceae</taxon>
        <taxon>CS clade</taxon>
        <taxon>Chlamydomonadales</taxon>
        <taxon>Chlamydomonadaceae</taxon>
        <taxon>Chlamydomonas</taxon>
    </lineage>
</organism>
<reference evidence="6 7" key="1">
    <citation type="journal article" date="2007" name="Science">
        <title>The Chlamydomonas genome reveals the evolution of key animal and plant functions.</title>
        <authorList>
            <person name="Merchant S.S."/>
            <person name="Prochnik S.E."/>
            <person name="Vallon O."/>
            <person name="Harris E.H."/>
            <person name="Karpowicz S.J."/>
            <person name="Witman G.B."/>
            <person name="Terry A."/>
            <person name="Salamov A."/>
            <person name="Fritz-Laylin L.K."/>
            <person name="Marechal-Drouard L."/>
            <person name="Marshall W.F."/>
            <person name="Qu L.H."/>
            <person name="Nelson D.R."/>
            <person name="Sanderfoot A.A."/>
            <person name="Spalding M.H."/>
            <person name="Kapitonov V.V."/>
            <person name="Ren Q."/>
            <person name="Ferris P."/>
            <person name="Lindquist E."/>
            <person name="Shapiro H."/>
            <person name="Lucas S.M."/>
            <person name="Grimwood J."/>
            <person name="Schmutz J."/>
            <person name="Cardol P."/>
            <person name="Cerutti H."/>
            <person name="Chanfreau G."/>
            <person name="Chen C.L."/>
            <person name="Cognat V."/>
            <person name="Croft M.T."/>
            <person name="Dent R."/>
            <person name="Dutcher S."/>
            <person name="Fernandez E."/>
            <person name="Fukuzawa H."/>
            <person name="Gonzalez-Ballester D."/>
            <person name="Gonzalez-Halphen D."/>
            <person name="Hallmann A."/>
            <person name="Hanikenne M."/>
            <person name="Hippler M."/>
            <person name="Inwood W."/>
            <person name="Jabbari K."/>
            <person name="Kalanon M."/>
            <person name="Kuras R."/>
            <person name="Lefebvre P.A."/>
            <person name="Lemaire S.D."/>
            <person name="Lobanov A.V."/>
            <person name="Lohr M."/>
            <person name="Manuell A."/>
            <person name="Meier I."/>
            <person name="Mets L."/>
            <person name="Mittag M."/>
            <person name="Mittelmeier T."/>
            <person name="Moroney J.V."/>
            <person name="Moseley J."/>
            <person name="Napoli C."/>
            <person name="Nedelcu A.M."/>
            <person name="Niyogi K."/>
            <person name="Novoselov S.V."/>
            <person name="Paulsen I.T."/>
            <person name="Pazour G."/>
            <person name="Purton S."/>
            <person name="Ral J.P."/>
            <person name="Riano-Pachon D.M."/>
            <person name="Riekhof W."/>
            <person name="Rymarquis L."/>
            <person name="Schroda M."/>
            <person name="Stern D."/>
            <person name="Umen J."/>
            <person name="Willows R."/>
            <person name="Wilson N."/>
            <person name="Zimmer S.L."/>
            <person name="Allmer J."/>
            <person name="Balk J."/>
            <person name="Bisova K."/>
            <person name="Chen C.J."/>
            <person name="Elias M."/>
            <person name="Gendler K."/>
            <person name="Hauser C."/>
            <person name="Lamb M.R."/>
            <person name="Ledford H."/>
            <person name="Long J.C."/>
            <person name="Minagawa J."/>
            <person name="Page M.D."/>
            <person name="Pan J."/>
            <person name="Pootakham W."/>
            <person name="Roje S."/>
            <person name="Rose A."/>
            <person name="Stahlberg E."/>
            <person name="Terauchi A.M."/>
            <person name="Yang P."/>
            <person name="Ball S."/>
            <person name="Bowler C."/>
            <person name="Dieckmann C.L."/>
            <person name="Gladyshev V.N."/>
            <person name="Green P."/>
            <person name="Jorgensen R."/>
            <person name="Mayfield S."/>
            <person name="Mueller-Roeber B."/>
            <person name="Rajamani S."/>
            <person name="Sayre R.T."/>
            <person name="Brokstein P."/>
            <person name="Dubchak I."/>
            <person name="Goodstein D."/>
            <person name="Hornick L."/>
            <person name="Huang Y.W."/>
            <person name="Jhaveri J."/>
            <person name="Luo Y."/>
            <person name="Martinez D."/>
            <person name="Ngau W.C."/>
            <person name="Otillar B."/>
            <person name="Poliakov A."/>
            <person name="Porter A."/>
            <person name="Szajkowski L."/>
            <person name="Werner G."/>
            <person name="Zhou K."/>
            <person name="Grigoriev I.V."/>
            <person name="Rokhsar D.S."/>
            <person name="Grossman A.R."/>
        </authorList>
    </citation>
    <scope>NUCLEOTIDE SEQUENCE [LARGE SCALE GENOMIC DNA]</scope>
    <source>
        <strain evidence="7">CC-503</strain>
    </source>
</reference>
<dbReference type="GO" id="GO:0000226">
    <property type="term" value="P:microtubule cytoskeleton organization"/>
    <property type="evidence" value="ECO:0000318"/>
    <property type="project" value="GO_Central"/>
</dbReference>
<dbReference type="GO" id="GO:0030865">
    <property type="term" value="P:cortical cytoskeleton organization"/>
    <property type="evidence" value="ECO:0000318"/>
    <property type="project" value="GO_Central"/>
</dbReference>